<dbReference type="AlphaFoldDB" id="A0A927ZQI3"/>
<comment type="similarity">
    <text evidence="6">Belongs to the ABC-4 integral membrane protein family.</text>
</comment>
<feature type="domain" description="ABC3 transporter permease C-terminal" evidence="8">
    <location>
        <begin position="716"/>
        <end position="835"/>
    </location>
</feature>
<evidence type="ECO:0000256" key="6">
    <source>
        <dbReference type="ARBA" id="ARBA00038076"/>
    </source>
</evidence>
<feature type="transmembrane region" description="Helical" evidence="7">
    <location>
        <begin position="712"/>
        <end position="739"/>
    </location>
</feature>
<evidence type="ECO:0000256" key="7">
    <source>
        <dbReference type="SAM" id="Phobius"/>
    </source>
</evidence>
<evidence type="ECO:0000256" key="4">
    <source>
        <dbReference type="ARBA" id="ARBA00022989"/>
    </source>
</evidence>
<dbReference type="Pfam" id="PF02687">
    <property type="entry name" value="FtsX"/>
    <property type="match status" value="2"/>
</dbReference>
<dbReference type="PANTHER" id="PTHR30572">
    <property type="entry name" value="MEMBRANE COMPONENT OF TRANSPORTER-RELATED"/>
    <property type="match status" value="1"/>
</dbReference>
<dbReference type="PANTHER" id="PTHR30572:SF4">
    <property type="entry name" value="ABC TRANSPORTER PERMEASE YTRF"/>
    <property type="match status" value="1"/>
</dbReference>
<accession>A0A927ZQI3</accession>
<keyword evidence="5 7" id="KW-0472">Membrane</keyword>
<evidence type="ECO:0000256" key="2">
    <source>
        <dbReference type="ARBA" id="ARBA00022475"/>
    </source>
</evidence>
<evidence type="ECO:0000256" key="3">
    <source>
        <dbReference type="ARBA" id="ARBA00022692"/>
    </source>
</evidence>
<evidence type="ECO:0000313" key="10">
    <source>
        <dbReference type="Proteomes" id="UP000768462"/>
    </source>
</evidence>
<dbReference type="GO" id="GO:0005886">
    <property type="term" value="C:plasma membrane"/>
    <property type="evidence" value="ECO:0007669"/>
    <property type="project" value="UniProtKB-SubCell"/>
</dbReference>
<feature type="transmembrane region" description="Helical" evidence="7">
    <location>
        <begin position="360"/>
        <end position="378"/>
    </location>
</feature>
<dbReference type="InterPro" id="IPR003838">
    <property type="entry name" value="ABC3_permease_C"/>
</dbReference>
<reference evidence="9" key="1">
    <citation type="submission" date="2019-04" db="EMBL/GenBank/DDBJ databases">
        <title>Evolution of Biomass-Degrading Anaerobic Consortia Revealed by Metagenomics.</title>
        <authorList>
            <person name="Peng X."/>
        </authorList>
    </citation>
    <scope>NUCLEOTIDE SEQUENCE</scope>
    <source>
        <strain evidence="9">SIG254</strain>
    </source>
</reference>
<dbReference type="GO" id="GO:0022857">
    <property type="term" value="F:transmembrane transporter activity"/>
    <property type="evidence" value="ECO:0007669"/>
    <property type="project" value="TreeGrafter"/>
</dbReference>
<keyword evidence="4 7" id="KW-1133">Transmembrane helix</keyword>
<keyword evidence="3 7" id="KW-0812">Transmembrane</keyword>
<evidence type="ECO:0000259" key="8">
    <source>
        <dbReference type="Pfam" id="PF02687"/>
    </source>
</evidence>
<evidence type="ECO:0000256" key="5">
    <source>
        <dbReference type="ARBA" id="ARBA00023136"/>
    </source>
</evidence>
<feature type="transmembrane region" description="Helical" evidence="7">
    <location>
        <begin position="802"/>
        <end position="826"/>
    </location>
</feature>
<feature type="domain" description="ABC3 transporter permease C-terminal" evidence="8">
    <location>
        <begin position="268"/>
        <end position="387"/>
    </location>
</feature>
<evidence type="ECO:0000256" key="1">
    <source>
        <dbReference type="ARBA" id="ARBA00004651"/>
    </source>
</evidence>
<dbReference type="Proteomes" id="UP000768462">
    <property type="component" value="Unassembled WGS sequence"/>
</dbReference>
<gene>
    <name evidence="9" type="ORF">E7215_14435</name>
</gene>
<feature type="transmembrane region" description="Helical" evidence="7">
    <location>
        <begin position="760"/>
        <end position="782"/>
    </location>
</feature>
<sequence>MKSFWGIIPRYIKKGKKRIAFVALGIIVSMALIVSLGTISEALKESIYQKMKDDSGGIHDIYLGTIGYVDFDRVAKEEVVKDLTITWPIGKYDVPNTDNTLQISAFKENATDILNLKLLEGRYPEKDNEIAIEKWILDFFPEKYKIGDKITIPYTIVHRGRGTEFYYEQGETEFMLTGTYDFTYRNWFYPKEGSAYITPEFGEKILKEKNLMFQNVEANGYVMIKPSYSAEEAVIKLTESRYATGGFFANEAKLQLEDEYKKYDKIMIFVSLILTLISSVIIYNIFNVSVSERTKEIGMLRAMGCPPWKIKVMILIEGMLITIIFIPIGILLGNWITRYIIKMVTGIENLGTVSTLDPKIILVAIVVGLSTAFIGTYFPARKASVISPTEAINGGANTSLQSSNMRGSLDKSIFKKLSFEGNLAFINIIRNKNRFLSTCLSLIITITMFMTVNYVVGSANPVAKFKDEFKVDFKVNSRSGLSTEKVSSVDGLDVTLRLKRRGSTIEFLKEKFTDEGLKTYEELGKSMEYVAQCISAGRYWVEVNIFAYNDEQLETLKKYVIDGEIDIDKMKEEDTVILIQNIDGLNYTNLSVGDEIRTEFQKVDDRGKFIGINCPKLKVGAIVSKDIAKELPINRQDAKMLSSVLILPEKALEMHTGMTKYQYWEGNVKDGYNYKEVENQLRTVVNSDKGATLLSYREELEKIKVNNAQIIFAMYSIVIVVAIVSIINLINIMNMSAIMRKKEFGFLRAMGLSEKQVKKIIMWEGVIYGVVSSIAAALLTLGTSAILTRNSEAWLGQSIASWHIPIGAMAITIIVTVIITLLSSILPSRMLFKSSIVESIRDVE</sequence>
<feature type="transmembrane region" description="Helical" evidence="7">
    <location>
        <begin position="266"/>
        <end position="291"/>
    </location>
</feature>
<proteinExistence type="inferred from homology"/>
<feature type="transmembrane region" description="Helical" evidence="7">
    <location>
        <begin position="20"/>
        <end position="39"/>
    </location>
</feature>
<protein>
    <submittedName>
        <fullName evidence="9">ABC transporter permease</fullName>
    </submittedName>
</protein>
<comment type="subcellular location">
    <subcellularLocation>
        <location evidence="1">Cell membrane</location>
        <topology evidence="1">Multi-pass membrane protein</topology>
    </subcellularLocation>
</comment>
<keyword evidence="2" id="KW-1003">Cell membrane</keyword>
<feature type="transmembrane region" description="Helical" evidence="7">
    <location>
        <begin position="435"/>
        <end position="456"/>
    </location>
</feature>
<organism evidence="9 10">
    <name type="scientific">Clostridium sulfidigenes</name>
    <dbReference type="NCBI Taxonomy" id="318464"/>
    <lineage>
        <taxon>Bacteria</taxon>
        <taxon>Bacillati</taxon>
        <taxon>Bacillota</taxon>
        <taxon>Clostridia</taxon>
        <taxon>Eubacteriales</taxon>
        <taxon>Clostridiaceae</taxon>
        <taxon>Clostridium</taxon>
    </lineage>
</organism>
<name>A0A927ZQI3_9CLOT</name>
<comment type="caution">
    <text evidence="9">The sequence shown here is derived from an EMBL/GenBank/DDBJ whole genome shotgun (WGS) entry which is preliminary data.</text>
</comment>
<dbReference type="EMBL" id="SVCM01000165">
    <property type="protein sequence ID" value="MBE6061350.1"/>
    <property type="molecule type" value="Genomic_DNA"/>
</dbReference>
<dbReference type="InterPro" id="IPR050250">
    <property type="entry name" value="Macrolide_Exporter_MacB"/>
</dbReference>
<evidence type="ECO:0000313" key="9">
    <source>
        <dbReference type="EMBL" id="MBE6061350.1"/>
    </source>
</evidence>
<feature type="transmembrane region" description="Helical" evidence="7">
    <location>
        <begin position="312"/>
        <end position="336"/>
    </location>
</feature>